<dbReference type="Pfam" id="PF13378">
    <property type="entry name" value="MR_MLE_C"/>
    <property type="match status" value="1"/>
</dbReference>
<dbReference type="InterPro" id="IPR013341">
    <property type="entry name" value="Mandelate_racemase_N_dom"/>
</dbReference>
<dbReference type="SFLD" id="SFLDS00001">
    <property type="entry name" value="Enolase"/>
    <property type="match status" value="1"/>
</dbReference>
<dbReference type="EMBL" id="UINC01011652">
    <property type="protein sequence ID" value="SVA51285.1"/>
    <property type="molecule type" value="Genomic_DNA"/>
</dbReference>
<dbReference type="SMART" id="SM00922">
    <property type="entry name" value="MR_MLE"/>
    <property type="match status" value="1"/>
</dbReference>
<keyword evidence="1" id="KW-0456">Lyase</keyword>
<dbReference type="InterPro" id="IPR029017">
    <property type="entry name" value="Enolase-like_N"/>
</dbReference>
<gene>
    <name evidence="3" type="ORF">METZ01_LOCUS104139</name>
</gene>
<name>A0A381WFN4_9ZZZZ</name>
<dbReference type="InterPro" id="IPR013342">
    <property type="entry name" value="Mandelate_racemase_C"/>
</dbReference>
<protein>
    <recommendedName>
        <fullName evidence="2">Mandelate racemase/muconate lactonizing enzyme C-terminal domain-containing protein</fullName>
    </recommendedName>
</protein>
<evidence type="ECO:0000259" key="2">
    <source>
        <dbReference type="SMART" id="SM00922"/>
    </source>
</evidence>
<dbReference type="PANTHER" id="PTHR48080:SF2">
    <property type="entry name" value="D-GALACTONATE DEHYDRATASE"/>
    <property type="match status" value="1"/>
</dbReference>
<dbReference type="PANTHER" id="PTHR48080">
    <property type="entry name" value="D-GALACTONATE DEHYDRATASE-RELATED"/>
    <property type="match status" value="1"/>
</dbReference>
<dbReference type="PROSITE" id="PS00908">
    <property type="entry name" value="MR_MLE_1"/>
    <property type="match status" value="1"/>
</dbReference>
<dbReference type="Pfam" id="PF02746">
    <property type="entry name" value="MR_MLE_N"/>
    <property type="match status" value="1"/>
</dbReference>
<feature type="domain" description="Mandelate racemase/muconate lactonizing enzyme C-terminal" evidence="2">
    <location>
        <begin position="131"/>
        <end position="237"/>
    </location>
</feature>
<dbReference type="Gene3D" id="3.20.20.120">
    <property type="entry name" value="Enolase-like C-terminal domain"/>
    <property type="match status" value="1"/>
</dbReference>
<sequence>MKIEKIESILAGNGHFVKITTDNGVTGIGQSSCWAYLEAVNKIVEKFSAYLVGKDPLQIEHHWQYLYRMGPFRGSALSGAISAVDIALWDIKGKHFDAPVWQLLGGKVRDRVRLHLLMGSSMPIDRTSSMAEGLRYNAKLAADEGFTAIKTDPLPNGFESMTLSRLVHDTRENVAAMREGAGLDVDVILEIHRKLTPMNAIALAETLVEFRPLFYEDPVQIDSIKSQGDIAKRTTLPIANGERMHTIWEFRELLESGGSQYIRPDLGLGGGITHVKKIAAIGESYHSALVTHNFLGPVVTAAACAVDTSIPNFLTQEYSKVDEAPSNAMFTSAWQRDGGFLNVPDEVGIGVAVDYAALEALPYESRTLNVPIRVDGSVGYSV</sequence>
<dbReference type="GO" id="GO:0009063">
    <property type="term" value="P:amino acid catabolic process"/>
    <property type="evidence" value="ECO:0007669"/>
    <property type="project" value="InterPro"/>
</dbReference>
<dbReference type="SFLD" id="SFLDG00179">
    <property type="entry name" value="mandelate_racemase"/>
    <property type="match status" value="1"/>
</dbReference>
<accession>A0A381WFN4</accession>
<dbReference type="InterPro" id="IPR036849">
    <property type="entry name" value="Enolase-like_C_sf"/>
</dbReference>
<evidence type="ECO:0000313" key="3">
    <source>
        <dbReference type="EMBL" id="SVA51285.1"/>
    </source>
</evidence>
<dbReference type="CDD" id="cd03316">
    <property type="entry name" value="MR_like"/>
    <property type="match status" value="1"/>
</dbReference>
<dbReference type="GO" id="GO:0016829">
    <property type="term" value="F:lyase activity"/>
    <property type="evidence" value="ECO:0007669"/>
    <property type="project" value="UniProtKB-KW"/>
</dbReference>
<dbReference type="SUPFAM" id="SSF51604">
    <property type="entry name" value="Enolase C-terminal domain-like"/>
    <property type="match status" value="1"/>
</dbReference>
<proteinExistence type="predicted"/>
<dbReference type="InterPro" id="IPR029065">
    <property type="entry name" value="Enolase_C-like"/>
</dbReference>
<dbReference type="SUPFAM" id="SSF54826">
    <property type="entry name" value="Enolase N-terminal domain-like"/>
    <property type="match status" value="1"/>
</dbReference>
<dbReference type="Gene3D" id="3.30.390.10">
    <property type="entry name" value="Enolase-like, N-terminal domain"/>
    <property type="match status" value="1"/>
</dbReference>
<reference evidence="3" key="1">
    <citation type="submission" date="2018-05" db="EMBL/GenBank/DDBJ databases">
        <authorList>
            <person name="Lanie J.A."/>
            <person name="Ng W.-L."/>
            <person name="Kazmierczak K.M."/>
            <person name="Andrzejewski T.M."/>
            <person name="Davidsen T.M."/>
            <person name="Wayne K.J."/>
            <person name="Tettelin H."/>
            <person name="Glass J.I."/>
            <person name="Rusch D."/>
            <person name="Podicherti R."/>
            <person name="Tsui H.-C.T."/>
            <person name="Winkler M.E."/>
        </authorList>
    </citation>
    <scope>NUCLEOTIDE SEQUENCE</scope>
</reference>
<dbReference type="AlphaFoldDB" id="A0A381WFN4"/>
<dbReference type="InterPro" id="IPR018110">
    <property type="entry name" value="Mandel_Rmase/mucon_lact_enz_CS"/>
</dbReference>
<evidence type="ECO:0000256" key="1">
    <source>
        <dbReference type="ARBA" id="ARBA00023239"/>
    </source>
</evidence>
<organism evidence="3">
    <name type="scientific">marine metagenome</name>
    <dbReference type="NCBI Taxonomy" id="408172"/>
    <lineage>
        <taxon>unclassified sequences</taxon>
        <taxon>metagenomes</taxon>
        <taxon>ecological metagenomes</taxon>
    </lineage>
</organism>
<dbReference type="InterPro" id="IPR034593">
    <property type="entry name" value="DgoD-like"/>
</dbReference>